<dbReference type="GO" id="GO:0046872">
    <property type="term" value="F:metal ion binding"/>
    <property type="evidence" value="ECO:0007669"/>
    <property type="project" value="InterPro"/>
</dbReference>
<dbReference type="EMBL" id="KN832882">
    <property type="protein sequence ID" value="KIM97368.1"/>
    <property type="molecule type" value="Genomic_DNA"/>
</dbReference>
<gene>
    <name evidence="4" type="ORF">OIDMADRAFT_130417</name>
</gene>
<proteinExistence type="predicted"/>
<dbReference type="HOGENOM" id="CLU_007207_0_2_1"/>
<dbReference type="InterPro" id="IPR056798">
    <property type="entry name" value="ADH_Fe_C"/>
</dbReference>
<evidence type="ECO:0000313" key="4">
    <source>
        <dbReference type="EMBL" id="KIM97368.1"/>
    </source>
</evidence>
<dbReference type="Gene3D" id="1.20.1090.10">
    <property type="entry name" value="Dehydroquinate synthase-like - alpha domain"/>
    <property type="match status" value="1"/>
</dbReference>
<evidence type="ECO:0000313" key="5">
    <source>
        <dbReference type="Proteomes" id="UP000054321"/>
    </source>
</evidence>
<organism evidence="4 5">
    <name type="scientific">Oidiodendron maius (strain Zn)</name>
    <dbReference type="NCBI Taxonomy" id="913774"/>
    <lineage>
        <taxon>Eukaryota</taxon>
        <taxon>Fungi</taxon>
        <taxon>Dikarya</taxon>
        <taxon>Ascomycota</taxon>
        <taxon>Pezizomycotina</taxon>
        <taxon>Leotiomycetes</taxon>
        <taxon>Leotiomycetes incertae sedis</taxon>
        <taxon>Myxotrichaceae</taxon>
        <taxon>Oidiodendron</taxon>
    </lineage>
</organism>
<dbReference type="CDD" id="cd08192">
    <property type="entry name" value="MAR-like"/>
    <property type="match status" value="1"/>
</dbReference>
<dbReference type="Pfam" id="PF25137">
    <property type="entry name" value="ADH_Fe_C"/>
    <property type="match status" value="1"/>
</dbReference>
<dbReference type="STRING" id="913774.A0A0C3CEK1"/>
<sequence length="427" mass="45966">MAKAEVIERLNPAKSLPIITYNVPFPETCVKHIKETLNCSRPFIIVSGSLSRNTDALQRLQSALGEGNVAGVRAGMQPHTLYSEVLEISKEIKKSGADSVITLGGGSLIDGAKAMVFMIANDVFTFDEMDPLFKESMVHRSAPEGQPPSHNLKASTIPIISVTTTLSAGEYNYAGGATNDVTKHKQLFVDPIRSGPSVIVLDPELTLTTPERVWLSTGLRAVDHCVETICSSNHKPEGTVYSLHGIKLLIPALLQTKKDPKDPEARLKAQLGGAQSMKAHLLEGANLDIGGSHGIGHQLGPIGVPHAETTCVCLPAVQKYNAKVNSEQQSKVLAALWGEPDAAEVLRKHSLVEGKADLGDALDAIIRELGFPRSLKAYGIGRDKLDQIAQSSVGDICCKWNAIPLEKPEQVLEILEMCLEDAKEEKA</sequence>
<name>A0A0C3CEK1_OIDMZ</name>
<evidence type="ECO:0000259" key="3">
    <source>
        <dbReference type="Pfam" id="PF25137"/>
    </source>
</evidence>
<dbReference type="PANTHER" id="PTHR11496">
    <property type="entry name" value="ALCOHOL DEHYDROGENASE"/>
    <property type="match status" value="1"/>
</dbReference>
<dbReference type="Proteomes" id="UP000054321">
    <property type="component" value="Unassembled WGS sequence"/>
</dbReference>
<protein>
    <submittedName>
        <fullName evidence="4">Uncharacterized protein</fullName>
    </submittedName>
</protein>
<dbReference type="OrthoDB" id="339764at2759"/>
<reference evidence="4 5" key="1">
    <citation type="submission" date="2014-04" db="EMBL/GenBank/DDBJ databases">
        <authorList>
            <consortium name="DOE Joint Genome Institute"/>
            <person name="Kuo A."/>
            <person name="Martino E."/>
            <person name="Perotto S."/>
            <person name="Kohler A."/>
            <person name="Nagy L.G."/>
            <person name="Floudas D."/>
            <person name="Copeland A."/>
            <person name="Barry K.W."/>
            <person name="Cichocki N."/>
            <person name="Veneault-Fourrey C."/>
            <person name="LaButti K."/>
            <person name="Lindquist E.A."/>
            <person name="Lipzen A."/>
            <person name="Lundell T."/>
            <person name="Morin E."/>
            <person name="Murat C."/>
            <person name="Sun H."/>
            <person name="Tunlid A."/>
            <person name="Henrissat B."/>
            <person name="Grigoriev I.V."/>
            <person name="Hibbett D.S."/>
            <person name="Martin F."/>
            <person name="Nordberg H.P."/>
            <person name="Cantor M.N."/>
            <person name="Hua S.X."/>
        </authorList>
    </citation>
    <scope>NUCLEOTIDE SEQUENCE [LARGE SCALE GENOMIC DNA]</scope>
    <source>
        <strain evidence="4 5">Zn</strain>
    </source>
</reference>
<dbReference type="InterPro" id="IPR001670">
    <property type="entry name" value="ADH_Fe/GldA"/>
</dbReference>
<evidence type="ECO:0000256" key="1">
    <source>
        <dbReference type="ARBA" id="ARBA00023002"/>
    </source>
</evidence>
<dbReference type="GO" id="GO:0005739">
    <property type="term" value="C:mitochondrion"/>
    <property type="evidence" value="ECO:0007669"/>
    <property type="project" value="TreeGrafter"/>
</dbReference>
<evidence type="ECO:0000259" key="2">
    <source>
        <dbReference type="Pfam" id="PF00465"/>
    </source>
</evidence>
<dbReference type="Gene3D" id="3.40.50.1970">
    <property type="match status" value="1"/>
</dbReference>
<dbReference type="PANTHER" id="PTHR11496:SF107">
    <property type="entry name" value="ALCOHOL DEHYDROGENASE, PUTATIVE (AFU_ORTHOLOGUE AFUA_1G06800)-RELATED"/>
    <property type="match status" value="1"/>
</dbReference>
<dbReference type="GO" id="GO:0004022">
    <property type="term" value="F:alcohol dehydrogenase (NAD+) activity"/>
    <property type="evidence" value="ECO:0007669"/>
    <property type="project" value="TreeGrafter"/>
</dbReference>
<keyword evidence="5" id="KW-1185">Reference proteome</keyword>
<keyword evidence="1" id="KW-0560">Oxidoreductase</keyword>
<dbReference type="SUPFAM" id="SSF56796">
    <property type="entry name" value="Dehydroquinate synthase-like"/>
    <property type="match status" value="1"/>
</dbReference>
<dbReference type="AlphaFoldDB" id="A0A0C3CEK1"/>
<accession>A0A0C3CEK1</accession>
<dbReference type="Pfam" id="PF00465">
    <property type="entry name" value="Fe-ADH"/>
    <property type="match status" value="1"/>
</dbReference>
<dbReference type="InParanoid" id="A0A0C3CEK1"/>
<feature type="domain" description="Fe-containing alcohol dehydrogenase-like C-terminal" evidence="3">
    <location>
        <begin position="216"/>
        <end position="416"/>
    </location>
</feature>
<feature type="domain" description="Alcohol dehydrogenase iron-type/glycerol dehydrogenase GldA" evidence="2">
    <location>
        <begin position="27"/>
        <end position="203"/>
    </location>
</feature>
<dbReference type="InterPro" id="IPR039697">
    <property type="entry name" value="Alcohol_dehydrogenase_Fe"/>
</dbReference>
<reference evidence="5" key="2">
    <citation type="submission" date="2015-01" db="EMBL/GenBank/DDBJ databases">
        <title>Evolutionary Origins and Diversification of the Mycorrhizal Mutualists.</title>
        <authorList>
            <consortium name="DOE Joint Genome Institute"/>
            <consortium name="Mycorrhizal Genomics Consortium"/>
            <person name="Kohler A."/>
            <person name="Kuo A."/>
            <person name="Nagy L.G."/>
            <person name="Floudas D."/>
            <person name="Copeland A."/>
            <person name="Barry K.W."/>
            <person name="Cichocki N."/>
            <person name="Veneault-Fourrey C."/>
            <person name="LaButti K."/>
            <person name="Lindquist E.A."/>
            <person name="Lipzen A."/>
            <person name="Lundell T."/>
            <person name="Morin E."/>
            <person name="Murat C."/>
            <person name="Riley R."/>
            <person name="Ohm R."/>
            <person name="Sun H."/>
            <person name="Tunlid A."/>
            <person name="Henrissat B."/>
            <person name="Grigoriev I.V."/>
            <person name="Hibbett D.S."/>
            <person name="Martin F."/>
        </authorList>
    </citation>
    <scope>NUCLEOTIDE SEQUENCE [LARGE SCALE GENOMIC DNA]</scope>
    <source>
        <strain evidence="5">Zn</strain>
    </source>
</reference>